<comment type="caution">
    <text evidence="2">The sequence shown here is derived from an EMBL/GenBank/DDBJ whole genome shotgun (WGS) entry which is preliminary data.</text>
</comment>
<evidence type="ECO:0008006" key="4">
    <source>
        <dbReference type="Google" id="ProtNLM"/>
    </source>
</evidence>
<sequence length="213" mass="23986">MLIPKGKLVINSKAQSMIELVVAVSVILVGVVSTLVLTMATIRGGKASKQQVIAASLGREGAEVARMTRDNNWLSIEASKTRPSSWDDNLGLSDDHTAIAIFNATNITWTLDYENGTDFSTCLQDEKCRIFFKDGLYAQFADPANRPLGWEPTEYYRLISTLEICADYQSIPSDEFCPPANPKIGINVKSETRWFEKNNWRTLIFEDHLYNWK</sequence>
<keyword evidence="1" id="KW-0472">Membrane</keyword>
<accession>A0A2M7RJU1</accession>
<dbReference type="AlphaFoldDB" id="A0A2M7RJU1"/>
<name>A0A2M7RJU1_9BACT</name>
<evidence type="ECO:0000313" key="3">
    <source>
        <dbReference type="Proteomes" id="UP000230779"/>
    </source>
</evidence>
<feature type="transmembrane region" description="Helical" evidence="1">
    <location>
        <begin position="20"/>
        <end position="42"/>
    </location>
</feature>
<evidence type="ECO:0000256" key="1">
    <source>
        <dbReference type="SAM" id="Phobius"/>
    </source>
</evidence>
<dbReference type="EMBL" id="PFMD01000021">
    <property type="protein sequence ID" value="PIY97029.1"/>
    <property type="molecule type" value="Genomic_DNA"/>
</dbReference>
<evidence type="ECO:0000313" key="2">
    <source>
        <dbReference type="EMBL" id="PIY97029.1"/>
    </source>
</evidence>
<keyword evidence="1" id="KW-0812">Transmembrane</keyword>
<gene>
    <name evidence="2" type="ORF">COY66_01690</name>
</gene>
<dbReference type="Proteomes" id="UP000230779">
    <property type="component" value="Unassembled WGS sequence"/>
</dbReference>
<reference evidence="2 3" key="1">
    <citation type="submission" date="2017-09" db="EMBL/GenBank/DDBJ databases">
        <title>Depth-based differentiation of microbial function through sediment-hosted aquifers and enrichment of novel symbionts in the deep terrestrial subsurface.</title>
        <authorList>
            <person name="Probst A.J."/>
            <person name="Ladd B."/>
            <person name="Jarett J.K."/>
            <person name="Geller-Mcgrath D.E."/>
            <person name="Sieber C.M."/>
            <person name="Emerson J.B."/>
            <person name="Anantharaman K."/>
            <person name="Thomas B.C."/>
            <person name="Malmstrom R."/>
            <person name="Stieglmeier M."/>
            <person name="Klingl A."/>
            <person name="Woyke T."/>
            <person name="Ryan C.M."/>
            <person name="Banfield J.F."/>
        </authorList>
    </citation>
    <scope>NUCLEOTIDE SEQUENCE [LARGE SCALE GENOMIC DNA]</scope>
    <source>
        <strain evidence="2">CG_4_10_14_0_8_um_filter_42_10</strain>
    </source>
</reference>
<organism evidence="2 3">
    <name type="scientific">Candidatus Kerfeldbacteria bacterium CG_4_10_14_0_8_um_filter_42_10</name>
    <dbReference type="NCBI Taxonomy" id="2014248"/>
    <lineage>
        <taxon>Bacteria</taxon>
        <taxon>Candidatus Kerfeldiibacteriota</taxon>
    </lineage>
</organism>
<proteinExistence type="predicted"/>
<keyword evidence="1" id="KW-1133">Transmembrane helix</keyword>
<protein>
    <recommendedName>
        <fullName evidence="4">Type II secretion system protein</fullName>
    </recommendedName>
</protein>